<reference evidence="2 3" key="1">
    <citation type="submission" date="2019-08" db="EMBL/GenBank/DDBJ databases">
        <authorList>
            <person name="Alioto T."/>
            <person name="Alioto T."/>
            <person name="Gomez Garrido J."/>
        </authorList>
    </citation>
    <scope>NUCLEOTIDE SEQUENCE [LARGE SCALE GENOMIC DNA]</scope>
</reference>
<evidence type="ECO:0000256" key="1">
    <source>
        <dbReference type="SAM" id="MobiDB-lite"/>
    </source>
</evidence>
<evidence type="ECO:0000313" key="2">
    <source>
        <dbReference type="EMBL" id="VVC38296.1"/>
    </source>
</evidence>
<sequence length="80" mass="9584">MERRKAEQRLTVHNSRHDTNPEEYYNPLNELMQKEQYGHLKPVYNDLRTHLPHLGNYQELARETISYERVRQSGPPPSPK</sequence>
<gene>
    <name evidence="2" type="ORF">CINCED_3A014718</name>
</gene>
<feature type="compositionally biased region" description="Basic and acidic residues" evidence="1">
    <location>
        <begin position="1"/>
        <end position="20"/>
    </location>
</feature>
<organism evidence="2 3">
    <name type="scientific">Cinara cedri</name>
    <dbReference type="NCBI Taxonomy" id="506608"/>
    <lineage>
        <taxon>Eukaryota</taxon>
        <taxon>Metazoa</taxon>
        <taxon>Ecdysozoa</taxon>
        <taxon>Arthropoda</taxon>
        <taxon>Hexapoda</taxon>
        <taxon>Insecta</taxon>
        <taxon>Pterygota</taxon>
        <taxon>Neoptera</taxon>
        <taxon>Paraneoptera</taxon>
        <taxon>Hemiptera</taxon>
        <taxon>Sternorrhyncha</taxon>
        <taxon>Aphidomorpha</taxon>
        <taxon>Aphidoidea</taxon>
        <taxon>Aphididae</taxon>
        <taxon>Lachninae</taxon>
        <taxon>Cinara</taxon>
    </lineage>
</organism>
<dbReference type="Proteomes" id="UP000325440">
    <property type="component" value="Unassembled WGS sequence"/>
</dbReference>
<name>A0A5E4N581_9HEMI</name>
<dbReference type="AlphaFoldDB" id="A0A5E4N581"/>
<accession>A0A5E4N581</accession>
<protein>
    <submittedName>
        <fullName evidence="2">Uncharacterized protein</fullName>
    </submittedName>
</protein>
<dbReference type="EMBL" id="CABPRJ010001467">
    <property type="protein sequence ID" value="VVC38296.1"/>
    <property type="molecule type" value="Genomic_DNA"/>
</dbReference>
<keyword evidence="3" id="KW-1185">Reference proteome</keyword>
<proteinExistence type="predicted"/>
<evidence type="ECO:0000313" key="3">
    <source>
        <dbReference type="Proteomes" id="UP000325440"/>
    </source>
</evidence>
<feature type="region of interest" description="Disordered" evidence="1">
    <location>
        <begin position="1"/>
        <end position="23"/>
    </location>
</feature>